<dbReference type="CDD" id="cd12148">
    <property type="entry name" value="fungal_TF_MHR"/>
    <property type="match status" value="1"/>
</dbReference>
<protein>
    <recommendedName>
        <fullName evidence="6">Zn(2)-C6 fungal-type domain-containing protein</fullName>
    </recommendedName>
</protein>
<keyword evidence="1" id="KW-0862">Zinc</keyword>
<organism evidence="7 8">
    <name type="scientific">Neolecta irregularis (strain DAH-3)</name>
    <dbReference type="NCBI Taxonomy" id="1198029"/>
    <lineage>
        <taxon>Eukaryota</taxon>
        <taxon>Fungi</taxon>
        <taxon>Dikarya</taxon>
        <taxon>Ascomycota</taxon>
        <taxon>Taphrinomycotina</taxon>
        <taxon>Neolectales</taxon>
        <taxon>Neolectaceae</taxon>
        <taxon>Neolecta</taxon>
    </lineage>
</organism>
<sequence length="544" mass="60270">MPGDLGKALAGSASRIITCRAFLPSRSSRNSPRRLMRRSPAAATGRPSSGSPDRKAIRKLPACDRCRRRKIKCRRHARRVSDIRRCTFEEHWPICKHCKNARLACSMAPSPSQKPARLDSRHQSDSVTTYISKIEKLLESVVSPAPGHQPFTQSPKHSNLPLQSLPVINEALDLRACLSGVGQAQTGAKDIMLSEPHLKTHCEVKADEQPPSVYVSLVNQLCEQIPADLAESLTLQYFSSLHPLFPIIDQDSFSTNSHSGILSLTVAFAASRISTDSRCRQNAELDKAGLLTRVNLILNDYSYITTAHLIAMVVVRLCSSRDRLSHGLTVRLWNSTFDRDLRTGWYIWIADTWESALLGLLPTMPLPPEGTFSQSLFFSSFSSATEVLHRVMISLYPIKESGDAACFQNINALRSDLANWFANVPSKKQLGPSWGHTFSGILNIVYLSINILLHRPLAVNSVIMTRCASGIVETASKVSMALCDGPMGLVMEVGISLAITILAKNCLQDPDAMVDVKRIVEMKIFQHRVEKILSAFDLELYRVD</sequence>
<gene>
    <name evidence="7" type="ORF">NEOLI_002599</name>
</gene>
<dbReference type="EMBL" id="LXFE01000155">
    <property type="protein sequence ID" value="OLL26666.1"/>
    <property type="molecule type" value="Genomic_DNA"/>
</dbReference>
<comment type="caution">
    <text evidence="7">The sequence shown here is derived from an EMBL/GenBank/DDBJ whole genome shotgun (WGS) entry which is preliminary data.</text>
</comment>
<name>A0A1U7LVG1_NEOID</name>
<accession>A0A1U7LVG1</accession>
<dbReference type="OrthoDB" id="4161332at2759"/>
<evidence type="ECO:0000313" key="7">
    <source>
        <dbReference type="EMBL" id="OLL26666.1"/>
    </source>
</evidence>
<dbReference type="PANTHER" id="PTHR46910:SF1">
    <property type="entry name" value="MISCELLANEOUS ZN(II)2CYS6 TRANSCRIPTION FACTOR (EUROFUNG)-RELATED"/>
    <property type="match status" value="1"/>
</dbReference>
<keyword evidence="4" id="KW-0539">Nucleus</keyword>
<dbReference type="GO" id="GO:0000981">
    <property type="term" value="F:DNA-binding transcription factor activity, RNA polymerase II-specific"/>
    <property type="evidence" value="ECO:0007669"/>
    <property type="project" value="InterPro"/>
</dbReference>
<keyword evidence="2" id="KW-0805">Transcription regulation</keyword>
<dbReference type="GO" id="GO:0008270">
    <property type="term" value="F:zinc ion binding"/>
    <property type="evidence" value="ECO:0007669"/>
    <property type="project" value="InterPro"/>
</dbReference>
<dbReference type="InterPro" id="IPR001138">
    <property type="entry name" value="Zn2Cys6_DnaBD"/>
</dbReference>
<dbReference type="InterPro" id="IPR050987">
    <property type="entry name" value="AtrR-like"/>
</dbReference>
<proteinExistence type="predicted"/>
<feature type="region of interest" description="Disordered" evidence="5">
    <location>
        <begin position="27"/>
        <end position="56"/>
    </location>
</feature>
<dbReference type="Gene3D" id="4.10.240.10">
    <property type="entry name" value="Zn(2)-C6 fungal-type DNA-binding domain"/>
    <property type="match status" value="1"/>
</dbReference>
<dbReference type="SUPFAM" id="SSF57701">
    <property type="entry name" value="Zn2/Cys6 DNA-binding domain"/>
    <property type="match status" value="1"/>
</dbReference>
<keyword evidence="3" id="KW-0804">Transcription</keyword>
<evidence type="ECO:0000256" key="5">
    <source>
        <dbReference type="SAM" id="MobiDB-lite"/>
    </source>
</evidence>
<dbReference type="PROSITE" id="PS50048">
    <property type="entry name" value="ZN2_CY6_FUNGAL_2"/>
    <property type="match status" value="1"/>
</dbReference>
<reference evidence="7 8" key="1">
    <citation type="submission" date="2016-04" db="EMBL/GenBank/DDBJ databases">
        <title>Evolutionary innovation and constraint leading to complex multicellularity in the Ascomycota.</title>
        <authorList>
            <person name="Cisse O."/>
            <person name="Nguyen A."/>
            <person name="Hewitt D.A."/>
            <person name="Jedd G."/>
            <person name="Stajich J.E."/>
        </authorList>
    </citation>
    <scope>NUCLEOTIDE SEQUENCE [LARGE SCALE GENOMIC DNA]</scope>
    <source>
        <strain evidence="7 8">DAH-3</strain>
    </source>
</reference>
<dbReference type="PANTHER" id="PTHR46910">
    <property type="entry name" value="TRANSCRIPTION FACTOR PDR1"/>
    <property type="match status" value="1"/>
</dbReference>
<evidence type="ECO:0000256" key="3">
    <source>
        <dbReference type="ARBA" id="ARBA00023163"/>
    </source>
</evidence>
<dbReference type="InterPro" id="IPR036864">
    <property type="entry name" value="Zn2-C6_fun-type_DNA-bd_sf"/>
</dbReference>
<evidence type="ECO:0000313" key="8">
    <source>
        <dbReference type="Proteomes" id="UP000186594"/>
    </source>
</evidence>
<evidence type="ECO:0000256" key="2">
    <source>
        <dbReference type="ARBA" id="ARBA00023015"/>
    </source>
</evidence>
<evidence type="ECO:0000256" key="4">
    <source>
        <dbReference type="ARBA" id="ARBA00023242"/>
    </source>
</evidence>
<keyword evidence="8" id="KW-1185">Reference proteome</keyword>
<dbReference type="Proteomes" id="UP000186594">
    <property type="component" value="Unassembled WGS sequence"/>
</dbReference>
<dbReference type="AlphaFoldDB" id="A0A1U7LVG1"/>
<evidence type="ECO:0000256" key="1">
    <source>
        <dbReference type="ARBA" id="ARBA00022833"/>
    </source>
</evidence>
<evidence type="ECO:0000259" key="6">
    <source>
        <dbReference type="PROSITE" id="PS50048"/>
    </source>
</evidence>
<feature type="domain" description="Zn(2)-C6 fungal-type" evidence="6">
    <location>
        <begin position="62"/>
        <end position="107"/>
    </location>
</feature>